<dbReference type="KEGG" id="cyz:C3B44_10970"/>
<gene>
    <name evidence="3" type="ORF">DF222_03425</name>
</gene>
<name>A0A2U1T834_9CORY</name>
<dbReference type="Pfam" id="PF01451">
    <property type="entry name" value="LMWPc"/>
    <property type="match status" value="1"/>
</dbReference>
<dbReference type="EMBL" id="QEEZ01000005">
    <property type="protein sequence ID" value="PWC02153.1"/>
    <property type="molecule type" value="Genomic_DNA"/>
</dbReference>
<dbReference type="SMART" id="SM00226">
    <property type="entry name" value="LMWPc"/>
    <property type="match status" value="1"/>
</dbReference>
<dbReference type="GO" id="GO:0046685">
    <property type="term" value="P:response to arsenic-containing substance"/>
    <property type="evidence" value="ECO:0007669"/>
    <property type="project" value="UniProtKB-KW"/>
</dbReference>
<organism evidence="3 4">
    <name type="scientific">Corynebacterium yudongzhengii</name>
    <dbReference type="NCBI Taxonomy" id="2080740"/>
    <lineage>
        <taxon>Bacteria</taxon>
        <taxon>Bacillati</taxon>
        <taxon>Actinomycetota</taxon>
        <taxon>Actinomycetes</taxon>
        <taxon>Mycobacteriales</taxon>
        <taxon>Corynebacteriaceae</taxon>
        <taxon>Corynebacterium</taxon>
    </lineage>
</organism>
<feature type="domain" description="Phosphotyrosine protein phosphatase I" evidence="2">
    <location>
        <begin position="11"/>
        <end position="135"/>
    </location>
</feature>
<evidence type="ECO:0000259" key="2">
    <source>
        <dbReference type="SMART" id="SM00226"/>
    </source>
</evidence>
<reference evidence="4" key="1">
    <citation type="submission" date="2018-04" db="EMBL/GenBank/DDBJ databases">
        <authorList>
            <person name="Liu S."/>
            <person name="Wang Z."/>
            <person name="Li J."/>
        </authorList>
    </citation>
    <scope>NUCLEOTIDE SEQUENCE [LARGE SCALE GENOMIC DNA]</scope>
    <source>
        <strain evidence="4">2189</strain>
    </source>
</reference>
<dbReference type="OrthoDB" id="9799372at2"/>
<dbReference type="InterPro" id="IPR036196">
    <property type="entry name" value="Ptyr_pPase_sf"/>
</dbReference>
<sequence>MRDEERSNRRRKILFVCEHNTGRSQIASVIARHHAEDRALIRSVGPDPQPIGNAEIVNQLNERGYDTSLVYPKELTSRTIYESDYVVLIGGDELDGFRDNAAEEWHIDDPETMDADGVSKVIDDIDARVRNLLEQEGVLD</sequence>
<dbReference type="Proteomes" id="UP000244989">
    <property type="component" value="Unassembled WGS sequence"/>
</dbReference>
<dbReference type="PANTHER" id="PTHR43428:SF1">
    <property type="entry name" value="ARSENATE REDUCTASE"/>
    <property type="match status" value="1"/>
</dbReference>
<dbReference type="PANTHER" id="PTHR43428">
    <property type="entry name" value="ARSENATE REDUCTASE"/>
    <property type="match status" value="1"/>
</dbReference>
<dbReference type="SUPFAM" id="SSF52788">
    <property type="entry name" value="Phosphotyrosine protein phosphatases I"/>
    <property type="match status" value="1"/>
</dbReference>
<dbReference type="Gene3D" id="3.40.50.2300">
    <property type="match status" value="1"/>
</dbReference>
<evidence type="ECO:0000256" key="1">
    <source>
        <dbReference type="ARBA" id="ARBA00022849"/>
    </source>
</evidence>
<dbReference type="InterPro" id="IPR023485">
    <property type="entry name" value="Ptyr_pPase"/>
</dbReference>
<dbReference type="AlphaFoldDB" id="A0A2U1T834"/>
<keyword evidence="1" id="KW-0059">Arsenical resistance</keyword>
<keyword evidence="4" id="KW-1185">Reference proteome</keyword>
<protein>
    <submittedName>
        <fullName evidence="3">Heat-shock protein HtpX</fullName>
    </submittedName>
</protein>
<evidence type="ECO:0000313" key="4">
    <source>
        <dbReference type="Proteomes" id="UP000244989"/>
    </source>
</evidence>
<accession>A0A2U1T834</accession>
<comment type="caution">
    <text evidence="3">The sequence shown here is derived from an EMBL/GenBank/DDBJ whole genome shotgun (WGS) entry which is preliminary data.</text>
</comment>
<evidence type="ECO:0000313" key="3">
    <source>
        <dbReference type="EMBL" id="PWC02153.1"/>
    </source>
</evidence>
<proteinExistence type="predicted"/>